<dbReference type="InParanoid" id="H2XJS7"/>
<dbReference type="HOGENOM" id="CLU_2120239_0_0_1"/>
<reference evidence="1" key="3">
    <citation type="submission" date="2025-09" db="UniProtKB">
        <authorList>
            <consortium name="Ensembl"/>
        </authorList>
    </citation>
    <scope>IDENTIFICATION</scope>
</reference>
<evidence type="ECO:0000313" key="1">
    <source>
        <dbReference type="Ensembl" id="ENSCINP00000029909.1"/>
    </source>
</evidence>
<dbReference type="AlphaFoldDB" id="H2XJS7"/>
<protein>
    <submittedName>
        <fullName evidence="1">Uncharacterized protein</fullName>
    </submittedName>
</protein>
<sequence>MASPLARCNLSFSFNFCNNSSARATSPVLSTSWSPGVLGNKRERQKFILFSKVGPLAPQSSTASPLLLSAPPPLLSGSSVSANHGAPLRHVTGRHREVVQARFLFLYGVLRSIH</sequence>
<keyword evidence="2" id="KW-1185">Reference proteome</keyword>
<organism evidence="1 2">
    <name type="scientific">Ciona intestinalis</name>
    <name type="common">Transparent sea squirt</name>
    <name type="synonym">Ascidia intestinalis</name>
    <dbReference type="NCBI Taxonomy" id="7719"/>
    <lineage>
        <taxon>Eukaryota</taxon>
        <taxon>Metazoa</taxon>
        <taxon>Chordata</taxon>
        <taxon>Tunicata</taxon>
        <taxon>Ascidiacea</taxon>
        <taxon>Phlebobranchia</taxon>
        <taxon>Cionidae</taxon>
        <taxon>Ciona</taxon>
    </lineage>
</organism>
<reference evidence="2" key="1">
    <citation type="journal article" date="2002" name="Science">
        <title>The draft genome of Ciona intestinalis: insights into chordate and vertebrate origins.</title>
        <authorList>
            <person name="Dehal P."/>
            <person name="Satou Y."/>
            <person name="Campbell R.K."/>
            <person name="Chapman J."/>
            <person name="Degnan B."/>
            <person name="De Tomaso A."/>
            <person name="Davidson B."/>
            <person name="Di Gregorio A."/>
            <person name="Gelpke M."/>
            <person name="Goodstein D.M."/>
            <person name="Harafuji N."/>
            <person name="Hastings K.E."/>
            <person name="Ho I."/>
            <person name="Hotta K."/>
            <person name="Huang W."/>
            <person name="Kawashima T."/>
            <person name="Lemaire P."/>
            <person name="Martinez D."/>
            <person name="Meinertzhagen I.A."/>
            <person name="Necula S."/>
            <person name="Nonaka M."/>
            <person name="Putnam N."/>
            <person name="Rash S."/>
            <person name="Saiga H."/>
            <person name="Satake M."/>
            <person name="Terry A."/>
            <person name="Yamada L."/>
            <person name="Wang H.G."/>
            <person name="Awazu S."/>
            <person name="Azumi K."/>
            <person name="Boore J."/>
            <person name="Branno M."/>
            <person name="Chin-Bow S."/>
            <person name="DeSantis R."/>
            <person name="Doyle S."/>
            <person name="Francino P."/>
            <person name="Keys D.N."/>
            <person name="Haga S."/>
            <person name="Hayashi H."/>
            <person name="Hino K."/>
            <person name="Imai K.S."/>
            <person name="Inaba K."/>
            <person name="Kano S."/>
            <person name="Kobayashi K."/>
            <person name="Kobayashi M."/>
            <person name="Lee B.I."/>
            <person name="Makabe K.W."/>
            <person name="Manohar C."/>
            <person name="Matassi G."/>
            <person name="Medina M."/>
            <person name="Mochizuki Y."/>
            <person name="Mount S."/>
            <person name="Morishita T."/>
            <person name="Miura S."/>
            <person name="Nakayama A."/>
            <person name="Nishizaka S."/>
            <person name="Nomoto H."/>
            <person name="Ohta F."/>
            <person name="Oishi K."/>
            <person name="Rigoutsos I."/>
            <person name="Sano M."/>
            <person name="Sasaki A."/>
            <person name="Sasakura Y."/>
            <person name="Shoguchi E."/>
            <person name="Shin-i T."/>
            <person name="Spagnuolo A."/>
            <person name="Stainier D."/>
            <person name="Suzuki M.M."/>
            <person name="Tassy O."/>
            <person name="Takatori N."/>
            <person name="Tokuoka M."/>
            <person name="Yagi K."/>
            <person name="Yoshizaki F."/>
            <person name="Wada S."/>
            <person name="Zhang C."/>
            <person name="Hyatt P.D."/>
            <person name="Larimer F."/>
            <person name="Detter C."/>
            <person name="Doggett N."/>
            <person name="Glavina T."/>
            <person name="Hawkins T."/>
            <person name="Richardson P."/>
            <person name="Lucas S."/>
            <person name="Kohara Y."/>
            <person name="Levine M."/>
            <person name="Satoh N."/>
            <person name="Rokhsar D.S."/>
        </authorList>
    </citation>
    <scope>NUCLEOTIDE SEQUENCE [LARGE SCALE GENOMIC DNA]</scope>
</reference>
<proteinExistence type="predicted"/>
<reference evidence="1" key="2">
    <citation type="submission" date="2025-08" db="UniProtKB">
        <authorList>
            <consortium name="Ensembl"/>
        </authorList>
    </citation>
    <scope>IDENTIFICATION</scope>
</reference>
<evidence type="ECO:0000313" key="2">
    <source>
        <dbReference type="Proteomes" id="UP000008144"/>
    </source>
</evidence>
<name>H2XJS7_CIOIN</name>
<dbReference type="Ensembl" id="ENSCINT00000037059.1">
    <property type="protein sequence ID" value="ENSCINP00000029909.1"/>
    <property type="gene ID" value="ENSCING00000024120.1"/>
</dbReference>
<dbReference type="Proteomes" id="UP000008144">
    <property type="component" value="Unassembled WGS sequence"/>
</dbReference>
<accession>H2XJS7</accession>